<dbReference type="Gene3D" id="3.40.50.1000">
    <property type="entry name" value="HAD superfamily/HAD-like"/>
    <property type="match status" value="1"/>
</dbReference>
<comment type="subcellular location">
    <subcellularLocation>
        <location evidence="4">Nucleus</location>
    </subcellularLocation>
</comment>
<dbReference type="PANTHER" id="PTHR23081">
    <property type="entry name" value="RNA POLYMERASE II CTD PHOSPHATASE"/>
    <property type="match status" value="1"/>
</dbReference>
<evidence type="ECO:0000256" key="10">
    <source>
        <dbReference type="ARBA" id="ARBA00023015"/>
    </source>
</evidence>
<dbReference type="EC" id="3.1.3.16" evidence="5"/>
<dbReference type="GO" id="GO:0045892">
    <property type="term" value="P:negative regulation of DNA-templated transcription"/>
    <property type="evidence" value="ECO:0007669"/>
    <property type="project" value="UniProtKB-ARBA"/>
</dbReference>
<feature type="compositionally biased region" description="Polar residues" evidence="16">
    <location>
        <begin position="1"/>
        <end position="10"/>
    </location>
</feature>
<feature type="domain" description="FCP1 homology" evidence="18">
    <location>
        <begin position="171"/>
        <end position="420"/>
    </location>
</feature>
<comment type="cofactor">
    <cofactor evidence="2">
        <name>Co(2+)</name>
        <dbReference type="ChEBI" id="CHEBI:48828"/>
    </cofactor>
</comment>
<evidence type="ECO:0000256" key="5">
    <source>
        <dbReference type="ARBA" id="ARBA00013081"/>
    </source>
</evidence>
<dbReference type="SUPFAM" id="SSF54768">
    <property type="entry name" value="dsRNA-binding domain-like"/>
    <property type="match status" value="2"/>
</dbReference>
<comment type="cofactor">
    <cofactor evidence="3">
        <name>Mg(2+)</name>
        <dbReference type="ChEBI" id="CHEBI:18420"/>
    </cofactor>
</comment>
<evidence type="ECO:0000259" key="18">
    <source>
        <dbReference type="PROSITE" id="PS50969"/>
    </source>
</evidence>
<dbReference type="InterPro" id="IPR023214">
    <property type="entry name" value="HAD_sf"/>
</dbReference>
<evidence type="ECO:0000256" key="16">
    <source>
        <dbReference type="SAM" id="MobiDB-lite"/>
    </source>
</evidence>
<dbReference type="InterPro" id="IPR039189">
    <property type="entry name" value="Fcp1"/>
</dbReference>
<evidence type="ECO:0000256" key="14">
    <source>
        <dbReference type="ARBA" id="ARBA00048336"/>
    </source>
</evidence>
<keyword evidence="8" id="KW-0378">Hydrolase</keyword>
<dbReference type="Pfam" id="PF03031">
    <property type="entry name" value="NIF"/>
    <property type="match status" value="1"/>
</dbReference>
<evidence type="ECO:0000256" key="13">
    <source>
        <dbReference type="ARBA" id="ARBA00047761"/>
    </source>
</evidence>
<dbReference type="Pfam" id="PF00035">
    <property type="entry name" value="dsrm"/>
    <property type="match status" value="2"/>
</dbReference>
<evidence type="ECO:0000256" key="15">
    <source>
        <dbReference type="PROSITE-ProRule" id="PRU00266"/>
    </source>
</evidence>
<evidence type="ECO:0000256" key="2">
    <source>
        <dbReference type="ARBA" id="ARBA00001941"/>
    </source>
</evidence>
<dbReference type="PROSITE" id="PS50137">
    <property type="entry name" value="DS_RBD"/>
    <property type="match status" value="2"/>
</dbReference>
<dbReference type="FunFam" id="3.40.50.1000:FF:000035">
    <property type="entry name" value="RNA polymerase II C-terminal domain phosphatase-like 1"/>
    <property type="match status" value="1"/>
</dbReference>
<organism evidence="19 20">
    <name type="scientific">Asparagus officinalis</name>
    <name type="common">Garden asparagus</name>
    <dbReference type="NCBI Taxonomy" id="4686"/>
    <lineage>
        <taxon>Eukaryota</taxon>
        <taxon>Viridiplantae</taxon>
        <taxon>Streptophyta</taxon>
        <taxon>Embryophyta</taxon>
        <taxon>Tracheophyta</taxon>
        <taxon>Spermatophyta</taxon>
        <taxon>Magnoliopsida</taxon>
        <taxon>Liliopsida</taxon>
        <taxon>Asparagales</taxon>
        <taxon>Asparagaceae</taxon>
        <taxon>Asparagoideae</taxon>
        <taxon>Asparagus</taxon>
    </lineage>
</organism>
<dbReference type="PROSITE" id="PS50969">
    <property type="entry name" value="FCP1"/>
    <property type="match status" value="1"/>
</dbReference>
<protein>
    <recommendedName>
        <fullName evidence="5">protein-serine/threonine phosphatase</fullName>
        <ecNumber evidence="5">3.1.3.16</ecNumber>
    </recommendedName>
</protein>
<evidence type="ECO:0000256" key="6">
    <source>
        <dbReference type="ARBA" id="ARBA00022473"/>
    </source>
</evidence>
<dbReference type="InterPro" id="IPR004274">
    <property type="entry name" value="FCP1_dom"/>
</dbReference>
<feature type="domain" description="DRBM" evidence="17">
    <location>
        <begin position="704"/>
        <end position="741"/>
    </location>
</feature>
<dbReference type="SMART" id="SM00358">
    <property type="entry name" value="DSRM"/>
    <property type="match status" value="2"/>
</dbReference>
<evidence type="ECO:0000259" key="17">
    <source>
        <dbReference type="PROSITE" id="PS50137"/>
    </source>
</evidence>
<evidence type="ECO:0000313" key="19">
    <source>
        <dbReference type="EMBL" id="ONK62091.1"/>
    </source>
</evidence>
<dbReference type="Gramene" id="ONK62091">
    <property type="protein sequence ID" value="ONK62091"/>
    <property type="gene ID" value="A4U43_C07F270"/>
</dbReference>
<keyword evidence="9 15" id="KW-0694">RNA-binding</keyword>
<keyword evidence="12" id="KW-0539">Nucleus</keyword>
<evidence type="ECO:0000256" key="8">
    <source>
        <dbReference type="ARBA" id="ARBA00022801"/>
    </source>
</evidence>
<dbReference type="SMART" id="SM00577">
    <property type="entry name" value="CPDc"/>
    <property type="match status" value="1"/>
</dbReference>
<dbReference type="GO" id="GO:0009755">
    <property type="term" value="P:hormone-mediated signaling pathway"/>
    <property type="evidence" value="ECO:0007669"/>
    <property type="project" value="UniProtKB-ARBA"/>
</dbReference>
<keyword evidence="20" id="KW-1185">Reference proteome</keyword>
<evidence type="ECO:0000256" key="11">
    <source>
        <dbReference type="ARBA" id="ARBA00023163"/>
    </source>
</evidence>
<dbReference type="GO" id="GO:0005634">
    <property type="term" value="C:nucleus"/>
    <property type="evidence" value="ECO:0007669"/>
    <property type="project" value="UniProtKB-SubCell"/>
</dbReference>
<evidence type="ECO:0000256" key="3">
    <source>
        <dbReference type="ARBA" id="ARBA00001946"/>
    </source>
</evidence>
<dbReference type="EMBL" id="CM007387">
    <property type="protein sequence ID" value="ONK62091.1"/>
    <property type="molecule type" value="Genomic_DNA"/>
</dbReference>
<dbReference type="GO" id="GO:0046872">
    <property type="term" value="F:metal ion binding"/>
    <property type="evidence" value="ECO:0007669"/>
    <property type="project" value="UniProtKB-KW"/>
</dbReference>
<comment type="catalytic activity">
    <reaction evidence="14">
        <text>O-phospho-L-threonyl-[protein] + H2O = L-threonyl-[protein] + phosphate</text>
        <dbReference type="Rhea" id="RHEA:47004"/>
        <dbReference type="Rhea" id="RHEA-COMP:11060"/>
        <dbReference type="Rhea" id="RHEA-COMP:11605"/>
        <dbReference type="ChEBI" id="CHEBI:15377"/>
        <dbReference type="ChEBI" id="CHEBI:30013"/>
        <dbReference type="ChEBI" id="CHEBI:43474"/>
        <dbReference type="ChEBI" id="CHEBI:61977"/>
        <dbReference type="EC" id="3.1.3.16"/>
    </reaction>
</comment>
<feature type="region of interest" description="Disordered" evidence="16">
    <location>
        <begin position="1"/>
        <end position="22"/>
    </location>
</feature>
<accession>A0A5P1EBI4</accession>
<sequence>MTRQSPASPQGNSSTSNSNGGNKGSVGALVIYHGDTCLGEVEVFPIKNQHSLFPNNLLLISSSSSSSNNNKILRISHLSPPGDRLPPLSVLQTISSPSSVRCKIQAKSPTPDSPINLLHSTCFDKFRSAVVLNGSEELHLVAMRSHLDNTLPCFWCFSVHPGLYDPCLRMLNLRCLSIVFDLDETLIVANTMKSFEDRIETLSRRIDAEDDPFRISGMSAEIKRYIEDKNMLKQFIENDTVLLDNGKSVSALSEQVPVLPGSQDPLLRPVIRLMHRNIVLTRINPEIRDTSVFVRLRPAWEDLRSYLTAKGRKRFEVYVCTMAERDYALEMWRLLDPETHLISSSQLLDRVVCVKPGSRKSLEHVFKDGICHPKMAMVIDDRLQVWEDRDQPRVHVVPAFTPYYAPQAEMANAVPVLCVARNVACNVRGGFFKEFDDDWMRRICALYYENEVSDLPTSPDVSDYLMSEDTNAILSSNRDISVVEGMTGPEAAEKLNQARCLGEGRHIRDQAQTTPFSLDDSSQNGASVNNIGSSNMFPSLFVAVLQEIGRRCESKVEFKPIIASSKDPDFSVEVLFSSERIGIGMGKTRKEAQLQAAENALRNLESNYISFILPTNRDVNREKDKLSVRNKNGFLEDLIDTASDEPPEQGYLHGASTSEHLGQHYYTSERLSSVLCSIKELCMEGQSLVFQDQAPASVTLDKGEYYFQVELSGHVLGKGIAASRDEAKFQAAQAALNNLKNAVGTME</sequence>
<dbReference type="InterPro" id="IPR036412">
    <property type="entry name" value="HAD-like_sf"/>
</dbReference>
<comment type="cofactor">
    <cofactor evidence="1">
        <name>Mn(2+)</name>
        <dbReference type="ChEBI" id="CHEBI:29035"/>
    </cofactor>
</comment>
<dbReference type="Proteomes" id="UP000243459">
    <property type="component" value="Chromosome 7"/>
</dbReference>
<keyword evidence="6" id="KW-0217">Developmental protein</keyword>
<gene>
    <name evidence="19" type="ORF">A4U43_C07F270</name>
</gene>
<dbReference type="Gene3D" id="3.30.160.20">
    <property type="match status" value="1"/>
</dbReference>
<comment type="catalytic activity">
    <reaction evidence="13">
        <text>O-phospho-L-seryl-[protein] + H2O = L-seryl-[protein] + phosphate</text>
        <dbReference type="Rhea" id="RHEA:20629"/>
        <dbReference type="Rhea" id="RHEA-COMP:9863"/>
        <dbReference type="Rhea" id="RHEA-COMP:11604"/>
        <dbReference type="ChEBI" id="CHEBI:15377"/>
        <dbReference type="ChEBI" id="CHEBI:29999"/>
        <dbReference type="ChEBI" id="CHEBI:43474"/>
        <dbReference type="ChEBI" id="CHEBI:83421"/>
        <dbReference type="EC" id="3.1.3.16"/>
    </reaction>
</comment>
<keyword evidence="11" id="KW-0804">Transcription</keyword>
<dbReference type="GO" id="GO:0003723">
    <property type="term" value="F:RNA binding"/>
    <property type="evidence" value="ECO:0007669"/>
    <property type="project" value="UniProtKB-UniRule"/>
</dbReference>
<name>A0A5P1EBI4_ASPOF</name>
<evidence type="ECO:0000256" key="7">
    <source>
        <dbReference type="ARBA" id="ARBA00022723"/>
    </source>
</evidence>
<proteinExistence type="predicted"/>
<keyword evidence="10" id="KW-0805">Transcription regulation</keyword>
<feature type="compositionally biased region" description="Low complexity" evidence="16">
    <location>
        <begin position="11"/>
        <end position="20"/>
    </location>
</feature>
<reference evidence="20" key="1">
    <citation type="journal article" date="2017" name="Nat. Commun.">
        <title>The asparagus genome sheds light on the origin and evolution of a young Y chromosome.</title>
        <authorList>
            <person name="Harkess A."/>
            <person name="Zhou J."/>
            <person name="Xu C."/>
            <person name="Bowers J.E."/>
            <person name="Van der Hulst R."/>
            <person name="Ayyampalayam S."/>
            <person name="Mercati F."/>
            <person name="Riccardi P."/>
            <person name="McKain M.R."/>
            <person name="Kakrana A."/>
            <person name="Tang H."/>
            <person name="Ray J."/>
            <person name="Groenendijk J."/>
            <person name="Arikit S."/>
            <person name="Mathioni S.M."/>
            <person name="Nakano M."/>
            <person name="Shan H."/>
            <person name="Telgmann-Rauber A."/>
            <person name="Kanno A."/>
            <person name="Yue Z."/>
            <person name="Chen H."/>
            <person name="Li W."/>
            <person name="Chen Y."/>
            <person name="Xu X."/>
            <person name="Zhang Y."/>
            <person name="Luo S."/>
            <person name="Chen H."/>
            <person name="Gao J."/>
            <person name="Mao Z."/>
            <person name="Pires J.C."/>
            <person name="Luo M."/>
            <person name="Kudrna D."/>
            <person name="Wing R.A."/>
            <person name="Meyers B.C."/>
            <person name="Yi K."/>
            <person name="Kong H."/>
            <person name="Lavrijsen P."/>
            <person name="Sunseri F."/>
            <person name="Falavigna A."/>
            <person name="Ye Y."/>
            <person name="Leebens-Mack J.H."/>
            <person name="Chen G."/>
        </authorList>
    </citation>
    <scope>NUCLEOTIDE SEQUENCE [LARGE SCALE GENOMIC DNA]</scope>
    <source>
        <strain evidence="20">cv. DH0086</strain>
    </source>
</reference>
<evidence type="ECO:0000313" key="20">
    <source>
        <dbReference type="Proteomes" id="UP000243459"/>
    </source>
</evidence>
<dbReference type="FunFam" id="3.30.160.20:FF:000035">
    <property type="entry name" value="RNA polymerase II C-terminal domain phosphatase-like 2"/>
    <property type="match status" value="1"/>
</dbReference>
<evidence type="ECO:0000256" key="1">
    <source>
        <dbReference type="ARBA" id="ARBA00001936"/>
    </source>
</evidence>
<dbReference type="PANTHER" id="PTHR23081:SF24">
    <property type="entry name" value="RNA POLYMERASE II C-TERMINAL DOMAIN PHOSPHATASE-LIKE 2"/>
    <property type="match status" value="1"/>
</dbReference>
<evidence type="ECO:0000256" key="9">
    <source>
        <dbReference type="ARBA" id="ARBA00022884"/>
    </source>
</evidence>
<evidence type="ECO:0000256" key="12">
    <source>
        <dbReference type="ARBA" id="ARBA00023242"/>
    </source>
</evidence>
<feature type="domain" description="DRBM" evidence="17">
    <location>
        <begin position="540"/>
        <end position="606"/>
    </location>
</feature>
<dbReference type="AlphaFoldDB" id="A0A5P1EBI4"/>
<dbReference type="InterPro" id="IPR014720">
    <property type="entry name" value="dsRBD_dom"/>
</dbReference>
<evidence type="ECO:0000256" key="4">
    <source>
        <dbReference type="ARBA" id="ARBA00004123"/>
    </source>
</evidence>
<dbReference type="OMA" id="QVQKRAN"/>
<keyword evidence="7" id="KW-0479">Metal-binding</keyword>
<dbReference type="SUPFAM" id="SSF56784">
    <property type="entry name" value="HAD-like"/>
    <property type="match status" value="1"/>
</dbReference>
<dbReference type="GO" id="GO:0008420">
    <property type="term" value="F:RNA polymerase II CTD heptapeptide repeat phosphatase activity"/>
    <property type="evidence" value="ECO:0007669"/>
    <property type="project" value="InterPro"/>
</dbReference>